<dbReference type="AlphaFoldDB" id="A0A3G9JBC5"/>
<reference evidence="1 2" key="1">
    <citation type="submission" date="2018-11" db="EMBL/GenBank/DDBJ databases">
        <title>Complete genome sequence of Paenibacillus baekrokdamisoli strain KCTC 33723.</title>
        <authorList>
            <person name="Kang S.W."/>
            <person name="Lee K.C."/>
            <person name="Kim K.K."/>
            <person name="Kim J.S."/>
            <person name="Kim D.S."/>
            <person name="Ko S.H."/>
            <person name="Yang S.H."/>
            <person name="Lee J.S."/>
        </authorList>
    </citation>
    <scope>NUCLEOTIDE SEQUENCE [LARGE SCALE GENOMIC DNA]</scope>
    <source>
        <strain evidence="1 2">KCTC 33723</strain>
    </source>
</reference>
<evidence type="ECO:0000313" key="2">
    <source>
        <dbReference type="Proteomes" id="UP000275368"/>
    </source>
</evidence>
<dbReference type="KEGG" id="pbk:Back11_45360"/>
<dbReference type="Gene3D" id="3.30.230.10">
    <property type="match status" value="1"/>
</dbReference>
<protein>
    <submittedName>
        <fullName evidence="1">Uncharacterized protein</fullName>
    </submittedName>
</protein>
<dbReference type="OrthoDB" id="2195098at2"/>
<accession>A0A3G9JBC5</accession>
<keyword evidence="2" id="KW-1185">Reference proteome</keyword>
<evidence type="ECO:0000313" key="1">
    <source>
        <dbReference type="EMBL" id="BBH23191.1"/>
    </source>
</evidence>
<dbReference type="EMBL" id="AP019308">
    <property type="protein sequence ID" value="BBH23191.1"/>
    <property type="molecule type" value="Genomic_DNA"/>
</dbReference>
<dbReference type="Proteomes" id="UP000275368">
    <property type="component" value="Chromosome"/>
</dbReference>
<dbReference type="InterPro" id="IPR020568">
    <property type="entry name" value="Ribosomal_Su5_D2-typ_SF"/>
</dbReference>
<proteinExistence type="predicted"/>
<gene>
    <name evidence="1" type="ORF">Back11_45360</name>
</gene>
<name>A0A3G9JBC5_9BACL</name>
<dbReference type="InterPro" id="IPR014721">
    <property type="entry name" value="Ribsml_uS5_D2-typ_fold_subgr"/>
</dbReference>
<organism evidence="1 2">
    <name type="scientific">Paenibacillus baekrokdamisoli</name>
    <dbReference type="NCBI Taxonomy" id="1712516"/>
    <lineage>
        <taxon>Bacteria</taxon>
        <taxon>Bacillati</taxon>
        <taxon>Bacillota</taxon>
        <taxon>Bacilli</taxon>
        <taxon>Bacillales</taxon>
        <taxon>Paenibacillaceae</taxon>
        <taxon>Paenibacillus</taxon>
    </lineage>
</organism>
<dbReference type="SUPFAM" id="SSF54211">
    <property type="entry name" value="Ribosomal protein S5 domain 2-like"/>
    <property type="match status" value="1"/>
</dbReference>
<sequence length="291" mass="32539">MLSNLIQTQYIFQEWKKVIIMHAPQQAAKKRRYLPEIIITCIILLIPISAVTYCFIPRYYTYIAPGEIVSVRDIGVHGSVHFCYVREGLVSNLFEKWSAELASPDAEFEPTDASAEEDFISMEETGADDRDDTIYNALTSAADQAQTPVSDSELEQRWDTIIAEASNYYGDSLGLMLSIGLVEETQHQDFSKNGKYIIAGTGTIEADHTVGSVGAIRTKLLTAEQSDADFFFVPKDKDNFQYEGLSNEEEAEQVKQELDLKLQVVPVATIEEALYFLAGLNSSQQNLNDHA</sequence>
<dbReference type="RefSeq" id="WP_125662452.1">
    <property type="nucleotide sequence ID" value="NZ_AP019308.1"/>
</dbReference>